<dbReference type="GO" id="GO:0033512">
    <property type="term" value="P:L-lysine catabolic process to acetyl-CoA via saccharopine"/>
    <property type="evidence" value="ECO:0007669"/>
    <property type="project" value="UniProtKB-UniPathway"/>
</dbReference>
<feature type="domain" description="Lipoyl-binding" evidence="12">
    <location>
        <begin position="1"/>
        <end position="75"/>
    </location>
</feature>
<dbReference type="GO" id="GO:0045252">
    <property type="term" value="C:oxoglutarate dehydrogenase complex"/>
    <property type="evidence" value="ECO:0007669"/>
    <property type="project" value="UniProtKB-UniRule"/>
</dbReference>
<feature type="compositionally biased region" description="Polar residues" evidence="11">
    <location>
        <begin position="116"/>
        <end position="125"/>
    </location>
</feature>
<keyword evidence="14" id="KW-1185">Reference proteome</keyword>
<feature type="region of interest" description="Disordered" evidence="11">
    <location>
        <begin position="177"/>
        <end position="197"/>
    </location>
</feature>
<protein>
    <recommendedName>
        <fullName evidence="10">Dihydrolipoyllysine-residue succinyltransferase</fullName>
        <ecNumber evidence="10">2.3.1.61</ecNumber>
    </recommendedName>
</protein>
<feature type="compositionally biased region" description="Acidic residues" evidence="11">
    <location>
        <begin position="82"/>
        <end position="94"/>
    </location>
</feature>
<evidence type="ECO:0000256" key="6">
    <source>
        <dbReference type="ARBA" id="ARBA00022679"/>
    </source>
</evidence>
<accession>A0A2U2B3R9</accession>
<dbReference type="InterPro" id="IPR050537">
    <property type="entry name" value="2-oxoacid_dehydrogenase"/>
</dbReference>
<evidence type="ECO:0000313" key="13">
    <source>
        <dbReference type="EMBL" id="PWD97711.1"/>
    </source>
</evidence>
<evidence type="ECO:0000256" key="9">
    <source>
        <dbReference type="ARBA" id="ARBA00052761"/>
    </source>
</evidence>
<evidence type="ECO:0000256" key="11">
    <source>
        <dbReference type="SAM" id="MobiDB-lite"/>
    </source>
</evidence>
<reference evidence="13 14" key="1">
    <citation type="submission" date="2018-05" db="EMBL/GenBank/DDBJ databases">
        <title>Marinilabilia rubrum sp. nov., isolated from saltern sediment.</title>
        <authorList>
            <person name="Zhang R."/>
        </authorList>
    </citation>
    <scope>NUCLEOTIDE SEQUENCE [LARGE SCALE GENOMIC DNA]</scope>
    <source>
        <strain evidence="13 14">WTE16</strain>
    </source>
</reference>
<feature type="region of interest" description="Disordered" evidence="11">
    <location>
        <begin position="50"/>
        <end position="148"/>
    </location>
</feature>
<dbReference type="FunFam" id="3.30.559.10:FF:000007">
    <property type="entry name" value="Dihydrolipoamide acetyltransferase component of pyruvate dehydrogenase complex"/>
    <property type="match status" value="1"/>
</dbReference>
<organism evidence="13 14">
    <name type="scientific">Marinilabilia rubra</name>
    <dbReference type="NCBI Taxonomy" id="2162893"/>
    <lineage>
        <taxon>Bacteria</taxon>
        <taxon>Pseudomonadati</taxon>
        <taxon>Bacteroidota</taxon>
        <taxon>Bacteroidia</taxon>
        <taxon>Marinilabiliales</taxon>
        <taxon>Marinilabiliaceae</taxon>
        <taxon>Marinilabilia</taxon>
    </lineage>
</organism>
<dbReference type="RefSeq" id="WP_109266128.1">
    <property type="nucleotide sequence ID" value="NZ_QEWP01000027.1"/>
</dbReference>
<proteinExistence type="inferred from homology"/>
<dbReference type="SUPFAM" id="SSF51230">
    <property type="entry name" value="Single hybrid motif"/>
    <property type="match status" value="1"/>
</dbReference>
<dbReference type="EC" id="2.3.1.61" evidence="10"/>
<dbReference type="CDD" id="cd06849">
    <property type="entry name" value="lipoyl_domain"/>
    <property type="match status" value="1"/>
</dbReference>
<dbReference type="Pfam" id="PF00198">
    <property type="entry name" value="2-oxoacid_dh"/>
    <property type="match status" value="1"/>
</dbReference>
<evidence type="ECO:0000256" key="1">
    <source>
        <dbReference type="ARBA" id="ARBA00001938"/>
    </source>
</evidence>
<dbReference type="Gene3D" id="3.30.559.10">
    <property type="entry name" value="Chloramphenicol acetyltransferase-like domain"/>
    <property type="match status" value="1"/>
</dbReference>
<dbReference type="InterPro" id="IPR000089">
    <property type="entry name" value="Biotin_lipoyl"/>
</dbReference>
<feature type="compositionally biased region" description="Basic and acidic residues" evidence="11">
    <location>
        <begin position="126"/>
        <end position="148"/>
    </location>
</feature>
<evidence type="ECO:0000256" key="8">
    <source>
        <dbReference type="ARBA" id="ARBA00023315"/>
    </source>
</evidence>
<evidence type="ECO:0000256" key="5">
    <source>
        <dbReference type="ARBA" id="ARBA00022532"/>
    </source>
</evidence>
<comment type="catalytic activity">
    <reaction evidence="9">
        <text>N(6)-[(R)-dihydrolipoyl]-L-lysyl-[protein] + succinyl-CoA = N(6)-[(R)-S(8)-succinyldihydrolipoyl]-L-lysyl-[protein] + CoA</text>
        <dbReference type="Rhea" id="RHEA:15213"/>
        <dbReference type="Rhea" id="RHEA-COMP:10475"/>
        <dbReference type="Rhea" id="RHEA-COMP:20092"/>
        <dbReference type="ChEBI" id="CHEBI:57287"/>
        <dbReference type="ChEBI" id="CHEBI:57292"/>
        <dbReference type="ChEBI" id="CHEBI:83100"/>
        <dbReference type="ChEBI" id="CHEBI:83120"/>
        <dbReference type="EC" id="2.3.1.61"/>
    </reaction>
</comment>
<dbReference type="PANTHER" id="PTHR43416:SF5">
    <property type="entry name" value="DIHYDROLIPOYLLYSINE-RESIDUE SUCCINYLTRANSFERASE COMPONENT OF 2-OXOGLUTARATE DEHYDROGENASE COMPLEX, MITOCHONDRIAL"/>
    <property type="match status" value="1"/>
</dbReference>
<gene>
    <name evidence="13" type="ORF">DDZ16_19350</name>
</gene>
<keyword evidence="7" id="KW-0450">Lipoyl</keyword>
<dbReference type="OrthoDB" id="9805770at2"/>
<dbReference type="EMBL" id="QEWP01000027">
    <property type="protein sequence ID" value="PWD97711.1"/>
    <property type="molecule type" value="Genomic_DNA"/>
</dbReference>
<keyword evidence="8" id="KW-0012">Acyltransferase</keyword>
<feature type="compositionally biased region" description="Basic and acidic residues" evidence="11">
    <location>
        <begin position="95"/>
        <end position="115"/>
    </location>
</feature>
<dbReference type="InterPro" id="IPR003016">
    <property type="entry name" value="2-oxoA_DH_lipoyl-BS"/>
</dbReference>
<evidence type="ECO:0000256" key="10">
    <source>
        <dbReference type="NCBIfam" id="TIGR01347"/>
    </source>
</evidence>
<dbReference type="PROSITE" id="PS50968">
    <property type="entry name" value="BIOTINYL_LIPOYL"/>
    <property type="match status" value="1"/>
</dbReference>
<comment type="caution">
    <text evidence="13">The sequence shown here is derived from an EMBL/GenBank/DDBJ whole genome shotgun (WGS) entry which is preliminary data.</text>
</comment>
<dbReference type="SUPFAM" id="SSF52777">
    <property type="entry name" value="CoA-dependent acyltransferases"/>
    <property type="match status" value="1"/>
</dbReference>
<evidence type="ECO:0000256" key="3">
    <source>
        <dbReference type="ARBA" id="ARBA00005145"/>
    </source>
</evidence>
<sequence length="431" mass="47330">MIDVKVPSPGESITEVELANWLVSDGDLVQKDQDLAEIESDKATLMLNAPKSGKISIDVEEGTTVSVGDVACRIDTSVKVPDEEEEPDEAEEEEAQQKKEEPKEEIKEETKKEPESNASEKAASQSDKKSDVKNDKVRPTPLAREKMKAAGLSVDDIVEGLKKLSVSDVDAVIEGVSAKPSMGGSEEPDRSEKREKMTQLRKKLSQRLVSVKNETAMLTTFNEVDMSGVMEIRKKYQDKFVEKHGLKLGFMSFFLKASALALKMRPKVNSMIDKEEIVTPQYVDISVAVQTPKGLMVPVIRNVDKLSLAQIEIELKELAKKARAGKISLEEMSGGTFTITNGGVFGSMLSTPLINPPQSAILGMHNIVERPVAVDGKVEVRPVMYTALSYDHRLIDGKDSVGFLMDVKKMLEKPENLLYGGGDPLADLLNL</sequence>
<dbReference type="Pfam" id="PF00364">
    <property type="entry name" value="Biotin_lipoyl"/>
    <property type="match status" value="1"/>
</dbReference>
<dbReference type="Proteomes" id="UP000244956">
    <property type="component" value="Unassembled WGS sequence"/>
</dbReference>
<dbReference type="NCBIfam" id="NF004309">
    <property type="entry name" value="PRK05704.1"/>
    <property type="match status" value="1"/>
</dbReference>
<dbReference type="NCBIfam" id="TIGR01347">
    <property type="entry name" value="sucB"/>
    <property type="match status" value="1"/>
</dbReference>
<keyword evidence="6 13" id="KW-0808">Transferase</keyword>
<comment type="function">
    <text evidence="2">E2 component of the 2-oxoglutarate dehydrogenase (OGDH) complex which catalyzes the second step in the conversion of 2-oxoglutarate to succinyl-CoA and CO(2).</text>
</comment>
<name>A0A2U2B3R9_9BACT</name>
<dbReference type="Gene3D" id="2.40.50.100">
    <property type="match status" value="1"/>
</dbReference>
<dbReference type="GO" id="GO:0006099">
    <property type="term" value="P:tricarboxylic acid cycle"/>
    <property type="evidence" value="ECO:0007669"/>
    <property type="project" value="UniProtKB-UniRule"/>
</dbReference>
<comment type="similarity">
    <text evidence="4">Belongs to the 2-oxoacid dehydrogenase family.</text>
</comment>
<comment type="pathway">
    <text evidence="3">Amino-acid degradation; L-lysine degradation via saccharopine pathway; glutaryl-CoA from L-lysine: step 6/6.</text>
</comment>
<dbReference type="PROSITE" id="PS00189">
    <property type="entry name" value="LIPOYL"/>
    <property type="match status" value="1"/>
</dbReference>
<dbReference type="InterPro" id="IPR001078">
    <property type="entry name" value="2-oxoacid_DH_actylTfrase"/>
</dbReference>
<keyword evidence="5" id="KW-0816">Tricarboxylic acid cycle</keyword>
<evidence type="ECO:0000256" key="7">
    <source>
        <dbReference type="ARBA" id="ARBA00022823"/>
    </source>
</evidence>
<comment type="cofactor">
    <cofactor evidence="1">
        <name>(R)-lipoate</name>
        <dbReference type="ChEBI" id="CHEBI:83088"/>
    </cofactor>
</comment>
<evidence type="ECO:0000256" key="2">
    <source>
        <dbReference type="ARBA" id="ARBA00004052"/>
    </source>
</evidence>
<evidence type="ECO:0000259" key="12">
    <source>
        <dbReference type="PROSITE" id="PS50968"/>
    </source>
</evidence>
<dbReference type="InterPro" id="IPR023213">
    <property type="entry name" value="CAT-like_dom_sf"/>
</dbReference>
<evidence type="ECO:0000313" key="14">
    <source>
        <dbReference type="Proteomes" id="UP000244956"/>
    </source>
</evidence>
<dbReference type="InterPro" id="IPR011053">
    <property type="entry name" value="Single_hybrid_motif"/>
</dbReference>
<dbReference type="GO" id="GO:0004149">
    <property type="term" value="F:dihydrolipoyllysine-residue succinyltransferase activity"/>
    <property type="evidence" value="ECO:0007669"/>
    <property type="project" value="UniProtKB-UniRule"/>
</dbReference>
<dbReference type="PANTHER" id="PTHR43416">
    <property type="entry name" value="DIHYDROLIPOYLLYSINE-RESIDUE SUCCINYLTRANSFERASE COMPONENT OF 2-OXOGLUTARATE DEHYDROGENASE COMPLEX, MITOCHONDRIAL-RELATED"/>
    <property type="match status" value="1"/>
</dbReference>
<dbReference type="UniPathway" id="UPA00868">
    <property type="reaction ID" value="UER00840"/>
</dbReference>
<feature type="compositionally biased region" description="Basic and acidic residues" evidence="11">
    <location>
        <begin position="187"/>
        <end position="197"/>
    </location>
</feature>
<evidence type="ECO:0000256" key="4">
    <source>
        <dbReference type="ARBA" id="ARBA00007317"/>
    </source>
</evidence>
<dbReference type="InterPro" id="IPR006255">
    <property type="entry name" value="SucB"/>
</dbReference>
<dbReference type="AlphaFoldDB" id="A0A2U2B3R9"/>